<dbReference type="Proteomes" id="UP000552097">
    <property type="component" value="Unassembled WGS sequence"/>
</dbReference>
<proteinExistence type="predicted"/>
<evidence type="ECO:0000313" key="2">
    <source>
        <dbReference type="Proteomes" id="UP000552097"/>
    </source>
</evidence>
<evidence type="ECO:0000313" key="1">
    <source>
        <dbReference type="EMBL" id="MBB5801918.1"/>
    </source>
</evidence>
<reference evidence="1 2" key="1">
    <citation type="submission" date="2020-08" db="EMBL/GenBank/DDBJ databases">
        <title>Sequencing the genomes of 1000 actinobacteria strains.</title>
        <authorList>
            <person name="Klenk H.-P."/>
        </authorList>
    </citation>
    <scope>NUCLEOTIDE SEQUENCE [LARGE SCALE GENOMIC DNA]</scope>
    <source>
        <strain evidence="1 2">DSM 45486</strain>
    </source>
</reference>
<gene>
    <name evidence="1" type="ORF">F4560_001686</name>
</gene>
<protein>
    <submittedName>
        <fullName evidence="1">Uncharacterized protein</fullName>
    </submittedName>
</protein>
<dbReference type="AlphaFoldDB" id="A0A7W9HGM8"/>
<comment type="caution">
    <text evidence="1">The sequence shown here is derived from an EMBL/GenBank/DDBJ whole genome shotgun (WGS) entry which is preliminary data.</text>
</comment>
<sequence length="38" mass="3985">MPFRLKLAGAGLETFGGEAFTFEVNLAGDQAVVNAQQS</sequence>
<accession>A0A7W9HGM8</accession>
<keyword evidence="2" id="KW-1185">Reference proteome</keyword>
<dbReference type="EMBL" id="JACHMO010000001">
    <property type="protein sequence ID" value="MBB5801918.1"/>
    <property type="molecule type" value="Genomic_DNA"/>
</dbReference>
<organism evidence="1 2">
    <name type="scientific">Saccharothrix ecbatanensis</name>
    <dbReference type="NCBI Taxonomy" id="1105145"/>
    <lineage>
        <taxon>Bacteria</taxon>
        <taxon>Bacillati</taxon>
        <taxon>Actinomycetota</taxon>
        <taxon>Actinomycetes</taxon>
        <taxon>Pseudonocardiales</taxon>
        <taxon>Pseudonocardiaceae</taxon>
        <taxon>Saccharothrix</taxon>
    </lineage>
</organism>
<name>A0A7W9HGM8_9PSEU</name>